<dbReference type="PANTHER" id="PTHR33066">
    <property type="entry name" value="INTEGRASE_SAM-LIKE_N DOMAIN-CONTAINING PROTEIN"/>
    <property type="match status" value="1"/>
</dbReference>
<feature type="region of interest" description="Disordered" evidence="1">
    <location>
        <begin position="385"/>
        <end position="410"/>
    </location>
</feature>
<name>A0A1R1XR66_9FUNG</name>
<gene>
    <name evidence="2" type="ORF">AYI69_g7543</name>
</gene>
<dbReference type="Proteomes" id="UP000187429">
    <property type="component" value="Unassembled WGS sequence"/>
</dbReference>
<evidence type="ECO:0000313" key="3">
    <source>
        <dbReference type="Proteomes" id="UP000187429"/>
    </source>
</evidence>
<accession>A0A1R1XR66</accession>
<dbReference type="PANTHER" id="PTHR33066:SF2">
    <property type="entry name" value="FILAGGRIN-2-LIKE"/>
    <property type="match status" value="1"/>
</dbReference>
<comment type="caution">
    <text evidence="2">The sequence shown here is derived from an EMBL/GenBank/DDBJ whole genome shotgun (WGS) entry which is preliminary data.</text>
</comment>
<feature type="region of interest" description="Disordered" evidence="1">
    <location>
        <begin position="298"/>
        <end position="322"/>
    </location>
</feature>
<sequence>MVEYYGTDQHVSTRALSRDLHTYPRLMEALPSIEVDFFRSPLCDEEKRDIVQSSPRTVGVIYTPPRINYSATAPIKKLDTAYYIVQAFLAQATRPVDYYVHQLLQDEPETPTNDSRFLFASTMRLLLSEVCTLLTQARLDNLHSELNLPESPPQLNPSISEPLIDPALLSELMATKKPTNLGGKKPFRGRHQQAASQAAPKTVTIAATAPVTNQNNLADGSNQQFANYKGGFRGGRGGYATSRYRLHQFQEAWGWLTSDFWLQETIANGTIVQKGNRKGIPAITGILLEYIHGSKRIRGASSSSRHETTEQTPEENTLQNGISDVHRKYDPQEGLLVINLPCRCLSAHPYKDFVQEVLALSMERERIPVPGSNIWDVPITAGFYQNPPSSNKKGSPARDQNFRLPGRPPDNGLVKRRIFEIRNVYFEKTGPTWYEDQHQVHDASGTRKQDQLYKGQPKIDIDSHNNAASIKESGQVEGPTVSINEPGRCAIEDDCPDRSVDLSCRLQGNTGPFRKQRHRYIRVCKKHATEKILQLVSRQGSRGNRRLYAAMVSMKERVLLPTVVPTVAIGNVVSRTNEVSNPPTNILTGNSGGARPQKRQVAFDEEQVLVFNSLAHKRRALLDQGLEDQAIEIILSNPRTDKRMRNYDHTQKHSLAWRIDQGIIRPINAADIVNFLAKSYVEDKLALSTIKAYKSALMHLYKAYKSYILHVKDVQCMRKHDNQPDTILSMFLRHIRDYTKPLSVDSISRHVHMLSYLIVRPPNTPRLKTRALGPTLAAAAGVPSSDIVAQAFWSNYYMFENYYRLSRSTSSNITESVLPLE</sequence>
<evidence type="ECO:0000256" key="1">
    <source>
        <dbReference type="SAM" id="MobiDB-lite"/>
    </source>
</evidence>
<dbReference type="EMBL" id="LSSM01003672">
    <property type="protein sequence ID" value="OMJ17143.1"/>
    <property type="molecule type" value="Genomic_DNA"/>
</dbReference>
<feature type="compositionally biased region" description="Polar residues" evidence="1">
    <location>
        <begin position="310"/>
        <end position="322"/>
    </location>
</feature>
<reference evidence="3" key="1">
    <citation type="submission" date="2017-01" db="EMBL/GenBank/DDBJ databases">
        <authorList>
            <person name="Wang Y."/>
            <person name="White M."/>
            <person name="Kvist S."/>
            <person name="Moncalvo J.-M."/>
        </authorList>
    </citation>
    <scope>NUCLEOTIDE SEQUENCE [LARGE SCALE GENOMIC DNA]</scope>
    <source>
        <strain evidence="3">ID-206-W2</strain>
    </source>
</reference>
<dbReference type="AlphaFoldDB" id="A0A1R1XR66"/>
<keyword evidence="3" id="KW-1185">Reference proteome</keyword>
<proteinExistence type="predicted"/>
<evidence type="ECO:0000313" key="2">
    <source>
        <dbReference type="EMBL" id="OMJ17143.1"/>
    </source>
</evidence>
<protein>
    <recommendedName>
        <fullName evidence="4">Core-binding (CB) domain-containing protein</fullName>
    </recommendedName>
</protein>
<evidence type="ECO:0008006" key="4">
    <source>
        <dbReference type="Google" id="ProtNLM"/>
    </source>
</evidence>
<dbReference type="OrthoDB" id="5588333at2759"/>
<organism evidence="2 3">
    <name type="scientific">Smittium culicis</name>
    <dbReference type="NCBI Taxonomy" id="133412"/>
    <lineage>
        <taxon>Eukaryota</taxon>
        <taxon>Fungi</taxon>
        <taxon>Fungi incertae sedis</taxon>
        <taxon>Zoopagomycota</taxon>
        <taxon>Kickxellomycotina</taxon>
        <taxon>Harpellomycetes</taxon>
        <taxon>Harpellales</taxon>
        <taxon>Legeriomycetaceae</taxon>
        <taxon>Smittium</taxon>
    </lineage>
</organism>